<feature type="transmembrane region" description="Helical" evidence="1">
    <location>
        <begin position="221"/>
        <end position="243"/>
    </location>
</feature>
<accession>A0A255G106</accession>
<feature type="transmembrane region" description="Helical" evidence="1">
    <location>
        <begin position="156"/>
        <end position="173"/>
    </location>
</feature>
<dbReference type="Pfam" id="PF02517">
    <property type="entry name" value="Rce1-like"/>
    <property type="match status" value="1"/>
</dbReference>
<keyword evidence="1" id="KW-0812">Transmembrane</keyword>
<dbReference type="InterPro" id="IPR052710">
    <property type="entry name" value="CAAX_protease"/>
</dbReference>
<sequence>MRADQPPFPTPPPGVAYPQLLRTPAATWWRAVAGILLALWAWLLLGALVSQVVLAAAWRLGHSQMPREEFFAAARRYEYWEGMLASHLSIITMIPIVFTVLRFVHGVPARRIWSVADRIRWRYLAACFGIAVVVFAGYVATMPLQGMPLRWQPQPGLLPFVLLIFLLTPFQSMSEEMMFRGYLSQAVGSMFRNPWPGVIGSSLLFAFFHGSQNPQLFISRFAFGMVVGWLVVRTGGLEAAIGAHVTNNVFSFLLAGLTGSIAGVRQVTEVGWLKSFSDVITFAVIAVLAALLAKWMKVPDRTPGDAEETRVTTA</sequence>
<feature type="transmembrane region" description="Helical" evidence="1">
    <location>
        <begin position="249"/>
        <end position="267"/>
    </location>
</feature>
<reference evidence="3 4" key="1">
    <citation type="submission" date="2017-07" db="EMBL/GenBank/DDBJ databases">
        <title>Draft whole genome sequences of clinical Proprionibacteriaceae strains.</title>
        <authorList>
            <person name="Bernier A.-M."/>
            <person name="Bernard K."/>
            <person name="Domingo M.-C."/>
        </authorList>
    </citation>
    <scope>NUCLEOTIDE SEQUENCE [LARGE SCALE GENOMIC DNA]</scope>
    <source>
        <strain evidence="3 4">NML 030167</strain>
    </source>
</reference>
<feature type="transmembrane region" description="Helical" evidence="1">
    <location>
        <begin position="279"/>
        <end position="296"/>
    </location>
</feature>
<evidence type="ECO:0000313" key="4">
    <source>
        <dbReference type="Proteomes" id="UP000215896"/>
    </source>
</evidence>
<keyword evidence="4" id="KW-1185">Reference proteome</keyword>
<organism evidence="3 4">
    <name type="scientific">Enemella evansiae</name>
    <dbReference type="NCBI Taxonomy" id="2016499"/>
    <lineage>
        <taxon>Bacteria</taxon>
        <taxon>Bacillati</taxon>
        <taxon>Actinomycetota</taxon>
        <taxon>Actinomycetes</taxon>
        <taxon>Propionibacteriales</taxon>
        <taxon>Propionibacteriaceae</taxon>
        <taxon>Enemella</taxon>
    </lineage>
</organism>
<feature type="transmembrane region" description="Helical" evidence="1">
    <location>
        <begin position="79"/>
        <end position="101"/>
    </location>
</feature>
<evidence type="ECO:0000256" key="1">
    <source>
        <dbReference type="SAM" id="Phobius"/>
    </source>
</evidence>
<keyword evidence="1" id="KW-0472">Membrane</keyword>
<feature type="domain" description="CAAX prenyl protease 2/Lysostaphin resistance protein A-like" evidence="2">
    <location>
        <begin position="160"/>
        <end position="250"/>
    </location>
</feature>
<keyword evidence="1" id="KW-1133">Transmembrane helix</keyword>
<dbReference type="PANTHER" id="PTHR36435">
    <property type="entry name" value="SLR1288 PROTEIN"/>
    <property type="match status" value="1"/>
</dbReference>
<protein>
    <recommendedName>
        <fullName evidence="2">CAAX prenyl protease 2/Lysostaphin resistance protein A-like domain-containing protein</fullName>
    </recommendedName>
</protein>
<name>A0A255G106_9ACTN</name>
<evidence type="ECO:0000313" key="3">
    <source>
        <dbReference type="EMBL" id="OYO09555.1"/>
    </source>
</evidence>
<comment type="caution">
    <text evidence="3">The sequence shown here is derived from an EMBL/GenBank/DDBJ whole genome shotgun (WGS) entry which is preliminary data.</text>
</comment>
<dbReference type="GO" id="GO:0004175">
    <property type="term" value="F:endopeptidase activity"/>
    <property type="evidence" value="ECO:0007669"/>
    <property type="project" value="UniProtKB-ARBA"/>
</dbReference>
<dbReference type="EMBL" id="NMVO01000017">
    <property type="protein sequence ID" value="OYO09555.1"/>
    <property type="molecule type" value="Genomic_DNA"/>
</dbReference>
<feature type="transmembrane region" description="Helical" evidence="1">
    <location>
        <begin position="121"/>
        <end position="144"/>
    </location>
</feature>
<proteinExistence type="predicted"/>
<dbReference type="Proteomes" id="UP000215896">
    <property type="component" value="Unassembled WGS sequence"/>
</dbReference>
<evidence type="ECO:0000259" key="2">
    <source>
        <dbReference type="Pfam" id="PF02517"/>
    </source>
</evidence>
<dbReference type="PANTHER" id="PTHR36435:SF1">
    <property type="entry name" value="CAAX AMINO TERMINAL PROTEASE FAMILY PROTEIN"/>
    <property type="match status" value="1"/>
</dbReference>
<feature type="transmembrane region" description="Helical" evidence="1">
    <location>
        <begin position="28"/>
        <end position="58"/>
    </location>
</feature>
<gene>
    <name evidence="3" type="ORF">CGZ94_17990</name>
</gene>
<dbReference type="GO" id="GO:0080120">
    <property type="term" value="P:CAAX-box protein maturation"/>
    <property type="evidence" value="ECO:0007669"/>
    <property type="project" value="UniProtKB-ARBA"/>
</dbReference>
<dbReference type="AlphaFoldDB" id="A0A255G106"/>
<dbReference type="InterPro" id="IPR003675">
    <property type="entry name" value="Rce1/LyrA-like_dom"/>
</dbReference>